<dbReference type="HOGENOM" id="CLU_085303_0_1_9"/>
<protein>
    <recommendedName>
        <fullName evidence="3">DUF1836 domain-containing protein</fullName>
    </recommendedName>
</protein>
<dbReference type="KEGG" id="bif:N288_13195"/>
<keyword evidence="2" id="KW-1185">Reference proteome</keyword>
<name>U5LCT3_9BACI</name>
<evidence type="ECO:0000313" key="2">
    <source>
        <dbReference type="Proteomes" id="UP000017805"/>
    </source>
</evidence>
<accession>U5LCT3</accession>
<dbReference type="STRING" id="1367477.N288_13195"/>
<evidence type="ECO:0008006" key="3">
    <source>
        <dbReference type="Google" id="ProtNLM"/>
    </source>
</evidence>
<organism evidence="1 2">
    <name type="scientific">Bacillus infantis NRRL B-14911</name>
    <dbReference type="NCBI Taxonomy" id="1367477"/>
    <lineage>
        <taxon>Bacteria</taxon>
        <taxon>Bacillati</taxon>
        <taxon>Bacillota</taxon>
        <taxon>Bacilli</taxon>
        <taxon>Bacillales</taxon>
        <taxon>Bacillaceae</taxon>
        <taxon>Bacillus</taxon>
    </lineage>
</organism>
<dbReference type="EMBL" id="CP006643">
    <property type="protein sequence ID" value="AGX04541.1"/>
    <property type="molecule type" value="Genomic_DNA"/>
</dbReference>
<proteinExistence type="predicted"/>
<dbReference type="RefSeq" id="WP_009793620.1">
    <property type="nucleotide sequence ID" value="NC_022524.1"/>
</dbReference>
<sequence>MDKNNITELIESLGFERQLLPEELPSIDLYMDQVIQLFENTFGSATRNEGEKVLTKTMINNYAKGKLFTPVKNKKYSREQLMMISLIYQLKGSLSIQDIKQTLDGANNNALKGNLRIEEFYSSYLQLAEQNLAGFKEDVPLRRRLAREQAEELEAGSSELEQILLILSLVHMGNMYRRTAERLIDELGGNPPAPKG</sequence>
<dbReference type="AlphaFoldDB" id="U5LCT3"/>
<dbReference type="InterPro" id="IPR014975">
    <property type="entry name" value="DUF1836"/>
</dbReference>
<dbReference type="OrthoDB" id="3191472at2"/>
<dbReference type="PATRIC" id="fig|1367477.3.peg.2590"/>
<dbReference type="Pfam" id="PF08876">
    <property type="entry name" value="DUF1836"/>
    <property type="match status" value="1"/>
</dbReference>
<gene>
    <name evidence="1" type="ORF">N288_13195</name>
</gene>
<dbReference type="Proteomes" id="UP000017805">
    <property type="component" value="Chromosome"/>
</dbReference>
<dbReference type="PANTHER" id="PTHR40056:SF1">
    <property type="entry name" value="DUF1836 DOMAIN-CONTAINING PROTEIN"/>
    <property type="match status" value="1"/>
</dbReference>
<evidence type="ECO:0000313" key="1">
    <source>
        <dbReference type="EMBL" id="AGX04541.1"/>
    </source>
</evidence>
<dbReference type="PANTHER" id="PTHR40056">
    <property type="entry name" value="HYPOTHETICAL CYTOSOLIC PROTEIN"/>
    <property type="match status" value="1"/>
</dbReference>
<reference evidence="1 2" key="1">
    <citation type="submission" date="2013-07" db="EMBL/GenBank/DDBJ databases">
        <title>Complete genome sequence of Bacillus infantis NRRL B-14911 that has potential to induce cardiac disease by antigenic mimicry.</title>
        <authorList>
            <person name="Massilamany C."/>
            <person name="Smith T.P.L."/>
            <person name="Loy J.D."/>
            <person name="Barletta R."/>
            <person name="Reddy J."/>
        </authorList>
    </citation>
    <scope>NUCLEOTIDE SEQUENCE [LARGE SCALE GENOMIC DNA]</scope>
    <source>
        <strain evidence="1 2">NRRL B-14911</strain>
    </source>
</reference>